<dbReference type="STRING" id="1798689.A3I29_01145"/>
<evidence type="ECO:0000256" key="6">
    <source>
        <dbReference type="ARBA" id="ARBA00050776"/>
    </source>
</evidence>
<dbReference type="InterPro" id="IPR000192">
    <property type="entry name" value="Aminotrans_V_dom"/>
</dbReference>
<evidence type="ECO:0000256" key="3">
    <source>
        <dbReference type="ARBA" id="ARBA00012239"/>
    </source>
</evidence>
<evidence type="ECO:0000256" key="1">
    <source>
        <dbReference type="ARBA" id="ARBA00001933"/>
    </source>
</evidence>
<dbReference type="Proteomes" id="UP000178726">
    <property type="component" value="Unassembled WGS sequence"/>
</dbReference>
<evidence type="ECO:0000256" key="5">
    <source>
        <dbReference type="ARBA" id="ARBA00022898"/>
    </source>
</evidence>
<evidence type="ECO:0000259" key="9">
    <source>
        <dbReference type="Pfam" id="PF00266"/>
    </source>
</evidence>
<proteinExistence type="inferred from homology"/>
<evidence type="ECO:0000313" key="11">
    <source>
        <dbReference type="Proteomes" id="UP000178726"/>
    </source>
</evidence>
<dbReference type="InterPro" id="IPR015422">
    <property type="entry name" value="PyrdxlP-dep_Trfase_small"/>
</dbReference>
<keyword evidence="4 8" id="KW-0808">Transferase</keyword>
<dbReference type="PANTHER" id="PTHR43586">
    <property type="entry name" value="CYSTEINE DESULFURASE"/>
    <property type="match status" value="1"/>
</dbReference>
<dbReference type="SUPFAM" id="SSF53383">
    <property type="entry name" value="PLP-dependent transferases"/>
    <property type="match status" value="1"/>
</dbReference>
<evidence type="ECO:0000256" key="2">
    <source>
        <dbReference type="ARBA" id="ARBA00010447"/>
    </source>
</evidence>
<protein>
    <recommendedName>
        <fullName evidence="3 8">Cysteine desulfurase</fullName>
        <ecNumber evidence="3 8">2.8.1.7</ecNumber>
    </recommendedName>
</protein>
<dbReference type="PIRSF" id="PIRSF005572">
    <property type="entry name" value="NifS"/>
    <property type="match status" value="1"/>
</dbReference>
<evidence type="ECO:0000256" key="7">
    <source>
        <dbReference type="RuleBase" id="RU004504"/>
    </source>
</evidence>
<dbReference type="CDD" id="cd06453">
    <property type="entry name" value="SufS_like"/>
    <property type="match status" value="1"/>
</dbReference>
<dbReference type="PROSITE" id="PS00595">
    <property type="entry name" value="AA_TRANSFER_CLASS_5"/>
    <property type="match status" value="1"/>
</dbReference>
<dbReference type="PANTHER" id="PTHR43586:SF8">
    <property type="entry name" value="CYSTEINE DESULFURASE 1, CHLOROPLASTIC"/>
    <property type="match status" value="1"/>
</dbReference>
<name>A0A1F6N9U0_9BACT</name>
<comment type="function">
    <text evidence="8">Catalyzes the removal of elemental sulfur and selenium atoms from L-cysteine, L-cystine, L-selenocysteine, and L-selenocystine to produce L-alanine.</text>
</comment>
<dbReference type="InterPro" id="IPR015424">
    <property type="entry name" value="PyrdxlP-dep_Trfase"/>
</dbReference>
<comment type="similarity">
    <text evidence="2 8">Belongs to the class-V pyridoxal-phosphate-dependent aminotransferase family. Csd subfamily.</text>
</comment>
<organism evidence="10 11">
    <name type="scientific">Candidatus Magasanikbacteria bacterium RIFCSPLOWO2_02_FULL_44_11</name>
    <dbReference type="NCBI Taxonomy" id="1798689"/>
    <lineage>
        <taxon>Bacteria</taxon>
        <taxon>Candidatus Magasanikiibacteriota</taxon>
    </lineage>
</organism>
<dbReference type="Gene3D" id="3.40.640.10">
    <property type="entry name" value="Type I PLP-dependent aspartate aminotransferase-like (Major domain)"/>
    <property type="match status" value="1"/>
</dbReference>
<dbReference type="InterPro" id="IPR010970">
    <property type="entry name" value="Cys_dSase_SufS"/>
</dbReference>
<feature type="domain" description="Aminotransferase class V" evidence="9">
    <location>
        <begin position="19"/>
        <end position="385"/>
    </location>
</feature>
<dbReference type="EC" id="2.8.1.7" evidence="3 8"/>
<keyword evidence="5 8" id="KW-0663">Pyridoxal phosphate</keyword>
<comment type="catalytic activity">
    <reaction evidence="6 8">
        <text>(sulfur carrier)-H + L-cysteine = (sulfur carrier)-SH + L-alanine</text>
        <dbReference type="Rhea" id="RHEA:43892"/>
        <dbReference type="Rhea" id="RHEA-COMP:14737"/>
        <dbReference type="Rhea" id="RHEA-COMP:14739"/>
        <dbReference type="ChEBI" id="CHEBI:29917"/>
        <dbReference type="ChEBI" id="CHEBI:35235"/>
        <dbReference type="ChEBI" id="CHEBI:57972"/>
        <dbReference type="ChEBI" id="CHEBI:64428"/>
        <dbReference type="EC" id="2.8.1.7"/>
    </reaction>
</comment>
<dbReference type="InterPro" id="IPR020578">
    <property type="entry name" value="Aminotrans_V_PyrdxlP_BS"/>
</dbReference>
<comment type="caution">
    <text evidence="10">The sequence shown here is derived from an EMBL/GenBank/DDBJ whole genome shotgun (WGS) entry which is preliminary data.</text>
</comment>
<dbReference type="EMBL" id="MFQK01000035">
    <property type="protein sequence ID" value="OGH80705.1"/>
    <property type="molecule type" value="Genomic_DNA"/>
</dbReference>
<dbReference type="GO" id="GO:0030170">
    <property type="term" value="F:pyridoxal phosphate binding"/>
    <property type="evidence" value="ECO:0007669"/>
    <property type="project" value="UniProtKB-UniRule"/>
</dbReference>
<dbReference type="GO" id="GO:0006534">
    <property type="term" value="P:cysteine metabolic process"/>
    <property type="evidence" value="ECO:0007669"/>
    <property type="project" value="UniProtKB-UniRule"/>
</dbReference>
<accession>A0A1F6N9U0</accession>
<dbReference type="Pfam" id="PF00266">
    <property type="entry name" value="Aminotran_5"/>
    <property type="match status" value="1"/>
</dbReference>
<evidence type="ECO:0000256" key="8">
    <source>
        <dbReference type="RuleBase" id="RU004506"/>
    </source>
</evidence>
<dbReference type="InterPro" id="IPR015421">
    <property type="entry name" value="PyrdxlP-dep_Trfase_major"/>
</dbReference>
<dbReference type="AlphaFoldDB" id="A0A1F6N9U0"/>
<evidence type="ECO:0000313" key="10">
    <source>
        <dbReference type="EMBL" id="OGH80705.1"/>
    </source>
</evidence>
<evidence type="ECO:0000256" key="4">
    <source>
        <dbReference type="ARBA" id="ARBA00022679"/>
    </source>
</evidence>
<dbReference type="Gene3D" id="3.90.1150.10">
    <property type="entry name" value="Aspartate Aminotransferase, domain 1"/>
    <property type="match status" value="1"/>
</dbReference>
<reference evidence="10 11" key="1">
    <citation type="journal article" date="2016" name="Nat. Commun.">
        <title>Thousands of microbial genomes shed light on interconnected biogeochemical processes in an aquifer system.</title>
        <authorList>
            <person name="Anantharaman K."/>
            <person name="Brown C.T."/>
            <person name="Hug L.A."/>
            <person name="Sharon I."/>
            <person name="Castelle C.J."/>
            <person name="Probst A.J."/>
            <person name="Thomas B.C."/>
            <person name="Singh A."/>
            <person name="Wilkins M.J."/>
            <person name="Karaoz U."/>
            <person name="Brodie E.L."/>
            <person name="Williams K.H."/>
            <person name="Hubbard S.S."/>
            <person name="Banfield J.F."/>
        </authorList>
    </citation>
    <scope>NUCLEOTIDE SEQUENCE [LARGE SCALE GENOMIC DNA]</scope>
</reference>
<sequence>MDKEIIKNFTLLKTNQSLVYLDNAATTQTCVAALKAMDDYYTKSRANIHRGVYNLSIRATEQYEAARDQVASYINADREEIIFTSGTTHSLNQLAYSLSPRLSHRDNIVLTRLEHHANIVPWQQMAKHYGFTIRYAELNKDGELNANSFQKVINANTKIVSFTLVSNVLGTVAPGQEIIKLAQASKAVTIVDAAQAAAHITLDVKKLNCDFLVFSGHKMYGPTGIGVLYGKKIFLEEHLEPFLFGGEMVQSVSYENATWAELPYKFEAGTPNIAGAIGLGAAVGWIKKAGIKKMATQEEKVISYAFKKLTPLVKIVGTRKNRIGIISFTIPGIHPHDIAEVLNQNQVCIRTGYHCAEPLHHHLGLNGTARLSIGVYNTTKDIDALVVGIKKVKKLFA</sequence>
<gene>
    <name evidence="10" type="ORF">A3I29_01145</name>
</gene>
<dbReference type="GO" id="GO:0031071">
    <property type="term" value="F:cysteine desulfurase activity"/>
    <property type="evidence" value="ECO:0007669"/>
    <property type="project" value="UniProtKB-UniRule"/>
</dbReference>
<dbReference type="InterPro" id="IPR016454">
    <property type="entry name" value="Cysteine_dSase"/>
</dbReference>
<comment type="cofactor">
    <cofactor evidence="1 7">
        <name>pyridoxal 5'-phosphate</name>
        <dbReference type="ChEBI" id="CHEBI:597326"/>
    </cofactor>
</comment>
<dbReference type="NCBIfam" id="TIGR01979">
    <property type="entry name" value="sufS"/>
    <property type="match status" value="1"/>
</dbReference>